<feature type="domain" description="Integrin beta subunit VWA" evidence="13">
    <location>
        <begin position="1139"/>
        <end position="1493"/>
    </location>
</feature>
<comment type="subcellular location">
    <subcellularLocation>
        <location evidence="1">Membrane</location>
        <topology evidence="1">Single-pass type I membrane protein</topology>
    </subcellularLocation>
    <subcellularLocation>
        <location evidence="2">Secreted</location>
    </subcellularLocation>
</comment>
<evidence type="ECO:0000256" key="1">
    <source>
        <dbReference type="ARBA" id="ARBA00004479"/>
    </source>
</evidence>
<keyword evidence="10" id="KW-1015">Disulfide bond</keyword>
<dbReference type="InterPro" id="IPR036465">
    <property type="entry name" value="vWFA_dom_sf"/>
</dbReference>
<dbReference type="PRINTS" id="PR00313">
    <property type="entry name" value="CABNDNGRPT"/>
</dbReference>
<dbReference type="InterPro" id="IPR011049">
    <property type="entry name" value="Serralysin-like_metalloprot_C"/>
</dbReference>
<sequence>MPIPATKLFLTTALTAGGAYQLLPESPTDFAPALATPPGSVWISGIADLNGDGLAEIITGAAGSDDKAADAGRVYVTFGQSIGGTSTTIGDSVQEIIIDGLNAGDLAGTAVGSITDLNGDGRAEILVGAPGQDISTRLDAGAGFVLWGDATAGGIDLGDPTGGAGNGVGYIIRGEVAGDAAGSAMLSIGDLNGDGRAEVLIGAPGNDAGGTDAGAAYVVFGKASDGAVNLTSVTAGTGGFRIKGAGKKDRAGEALGVLGDQNGDGKAEILVGAPGSEAGGTDAGAVYVVFGKSTGTQVALGSLGAGGYRITGQVGEGAGSSVTGLGDVNGDGRADLLVGTTSGTQAYVVFGQAGTSEILLSDVAAGTGGYMITPEWPDDLAGMTVTGGRDLNRDGVMDLVIGTPHESEGGVDAGAVYVVWGGGRTAVDLSLVAQGIGGAKVVGEAGSLLGSAVALAGDVDADGTSDLLLGAPGTETVSVLYAPPTWQPDANIYGTNAADVIGAGYGGLHVVDNLDNEIHGLAGDDSITAGEGADTLDGGSGADTLVGGLGDDAYVVDDAGDLVTEVAGEGQDRVEAWVDHALGEAVEALTLRGGAHSGFGNAQANTLAATQGNNALRGGGGADTLLGALGQDTLDGESGDDSMAGGAGNDLYLVDSLGDVVSEAVGAGSDTIRAVLDWTLGANVEGLALEGAAVRGEGNGLANRIVANAVSSTLLGLGGNDTLLGAAGDDSLDGGTGADSMAGGAGNDSYLVDQAGDIVTEAAAGGFDTVRASVDHTLAAQVEALVLTGAARQGTGNALANHITGNALGDTLSGAGGHDTLLGGIGADSLDGGTGDDSMAGGAGDDTYSVDSVLDLVVEAAGAGTDTVRATGDYVLGAEVENLVLLMAGRTGTGNAGANRLVAAAGGDTLLGDAGHDTLLGDAGQDRLDGGIGADSMAGGAGNDAYVVDDAGDVVTELAAGGTDTVFATVDHTLGADVEALVLTAAGHSGTGNALDNALTGTAGSDTLLGEGGADTLDGAGGGDRMVGGAGDDTYHIRNAGDVVVEEVAGGFDTVIVSSDWTLSGNIEAVQLIGTGHALTGNAGANSLSGNSGSDTLDGGGGDDTLLAGDGDDVLVVRAGRATLDGGSGDDRYVVHGGQAHIEDFLGEDTIDASEAIEDCVIDLSGDTTSSVEGDSLDFGPGGSTSAPLDVQFLQDLTGSFADDIVMVRGLVPQIVTALQAVQPNAEFGVSTFRDKPIGGFGGAGDWVYQQQLALSVDTAALTGAYTAMVANNGADGPEAQIEALMQLALHSTEVGYRANSARFVILFTDAPFHSAGDGAAAGIPLANNGDAVMDGTPAGTGEDYPLVAQVRLALEAANIIPIFAVAGGNDAAYQTLVTQLGRGAEVTLTANSSNVVAAITGGLTVATTTRVENAWGGAGNDRLTGGVGRNTLLGNGGDDSLDGGSGGDRMEGGAGSDSYAVDDADDSVLELAGGGADVIRSSVDLTLAAEVEDLVLLGTARRGTGNALANHLTANDLGDTLAGEAGNDSLHGGAGADALDGGTGQDRLEGRGGDDSYLVDNARDAVVELAGGGVDTVRAMVTVTLAANVENLVLLAPARTGTGNGLANLITGNDLGNTLNGGLGDDTLVGGRGADALSGGAGADRMEGGAGNDVYSVDDAGDVVVEAALGGTDMVKASIGWTLGADLENLTLLGTAGLTGTGNARANAITGNAGANLLAGLDGNDTLDGGLGADTMEGGAGQDSYLVDQLGDVVTELAGGGVDLITASLDWTLGDEVEQLLLSGAADLTGTGNALSNTLTGNAGANHLLGLGGHDTLSGGAGSDTMEGGLGNDVYGVGTLGDVVIEAANGGTDTVKASVSYTLTAHVERLSLNGSAALDGTGNELANLLTGNGGANRLAGLDGKDTINAGSGDDVLLGGMGADLLAGGLGADAFHFGSALEGGDRITDFVSGTDVLAFSATGFGGGLLDGMDAAAAGLLVLGAAATEAHGQFLYATASGALSWDADGTGAGAAQLVATLTNHALLTAADLHIFG</sequence>
<dbReference type="InterPro" id="IPR002369">
    <property type="entry name" value="Integrin_bsu_VWA"/>
</dbReference>
<keyword evidence="8" id="KW-0401">Integrin</keyword>
<dbReference type="Pfam" id="PF00353">
    <property type="entry name" value="HemolysinCabind"/>
    <property type="match status" value="13"/>
</dbReference>
<organism evidence="14 15">
    <name type="scientific">Sediminicoccus rosea</name>
    <dbReference type="NCBI Taxonomy" id="1225128"/>
    <lineage>
        <taxon>Bacteria</taxon>
        <taxon>Pseudomonadati</taxon>
        <taxon>Pseudomonadota</taxon>
        <taxon>Alphaproteobacteria</taxon>
        <taxon>Acetobacterales</taxon>
        <taxon>Roseomonadaceae</taxon>
        <taxon>Sediminicoccus</taxon>
    </lineage>
</organism>
<dbReference type="Proteomes" id="UP001305521">
    <property type="component" value="Chromosome"/>
</dbReference>
<dbReference type="PANTHER" id="PTHR38340">
    <property type="entry name" value="S-LAYER PROTEIN"/>
    <property type="match status" value="1"/>
</dbReference>
<name>A0ABZ0PKY0_9PROT</name>
<evidence type="ECO:0000256" key="8">
    <source>
        <dbReference type="ARBA" id="ARBA00023037"/>
    </source>
</evidence>
<keyword evidence="15" id="KW-1185">Reference proteome</keyword>
<evidence type="ECO:0000256" key="12">
    <source>
        <dbReference type="SAM" id="MobiDB-lite"/>
    </source>
</evidence>
<dbReference type="SMART" id="SM00187">
    <property type="entry name" value="INB"/>
    <property type="match status" value="1"/>
</dbReference>
<dbReference type="PROSITE" id="PS51470">
    <property type="entry name" value="FG_GAP"/>
    <property type="match status" value="4"/>
</dbReference>
<dbReference type="Gene3D" id="2.150.10.10">
    <property type="entry name" value="Serralysin-like metalloprotease, C-terminal"/>
    <property type="match status" value="6"/>
</dbReference>
<dbReference type="PROSITE" id="PS00330">
    <property type="entry name" value="HEMOLYSIN_CALCIUM"/>
    <property type="match status" value="9"/>
</dbReference>
<dbReference type="SUPFAM" id="SSF53300">
    <property type="entry name" value="vWA-like"/>
    <property type="match status" value="1"/>
</dbReference>
<dbReference type="EMBL" id="CP137852">
    <property type="protein sequence ID" value="WPB86022.1"/>
    <property type="molecule type" value="Genomic_DNA"/>
</dbReference>
<keyword evidence="9" id="KW-0472">Membrane</keyword>
<dbReference type="InterPro" id="IPR001343">
    <property type="entry name" value="Hemolysn_Ca-bd"/>
</dbReference>
<accession>A0ABZ0PKY0</accession>
<evidence type="ECO:0000256" key="11">
    <source>
        <dbReference type="ARBA" id="ARBA00023180"/>
    </source>
</evidence>
<dbReference type="PANTHER" id="PTHR38340:SF1">
    <property type="entry name" value="S-LAYER PROTEIN"/>
    <property type="match status" value="1"/>
</dbReference>
<dbReference type="Gene3D" id="3.40.50.410">
    <property type="entry name" value="von Willebrand factor, type A domain"/>
    <property type="match status" value="1"/>
</dbReference>
<dbReference type="InterPro" id="IPR028994">
    <property type="entry name" value="Integrin_alpha_N"/>
</dbReference>
<evidence type="ECO:0000256" key="3">
    <source>
        <dbReference type="ARBA" id="ARBA00007449"/>
    </source>
</evidence>
<dbReference type="SUPFAM" id="SSF69318">
    <property type="entry name" value="Integrin alpha N-terminal domain"/>
    <property type="match status" value="2"/>
</dbReference>
<keyword evidence="5" id="KW-0812">Transmembrane</keyword>
<evidence type="ECO:0000259" key="13">
    <source>
        <dbReference type="SMART" id="SM00187"/>
    </source>
</evidence>
<gene>
    <name evidence="14" type="ORF">R9Z33_03935</name>
</gene>
<evidence type="ECO:0000313" key="14">
    <source>
        <dbReference type="EMBL" id="WPB86022.1"/>
    </source>
</evidence>
<dbReference type="Gene3D" id="2.130.10.130">
    <property type="entry name" value="Integrin alpha, N-terminal"/>
    <property type="match status" value="3"/>
</dbReference>
<proteinExistence type="inferred from homology"/>
<dbReference type="InterPro" id="IPR018511">
    <property type="entry name" value="Hemolysin-typ_Ca-bd_CS"/>
</dbReference>
<dbReference type="RefSeq" id="WP_318649999.1">
    <property type="nucleotide sequence ID" value="NZ_CP137852.1"/>
</dbReference>
<evidence type="ECO:0000256" key="9">
    <source>
        <dbReference type="ARBA" id="ARBA00023136"/>
    </source>
</evidence>
<feature type="compositionally biased region" description="Gly residues" evidence="12">
    <location>
        <begin position="1444"/>
        <end position="1456"/>
    </location>
</feature>
<evidence type="ECO:0000256" key="4">
    <source>
        <dbReference type="ARBA" id="ARBA00022525"/>
    </source>
</evidence>
<reference evidence="14 15" key="1">
    <citation type="submission" date="2023-11" db="EMBL/GenBank/DDBJ databases">
        <title>Arctic aerobic anoxygenic photoheterotroph Sediminicoccus rosea KRV36 adapts its photosynthesis to long days of polar summer.</title>
        <authorList>
            <person name="Tomasch J."/>
            <person name="Kopejtka K."/>
            <person name="Bily T."/>
            <person name="Gardiner A.T."/>
            <person name="Gardian Z."/>
            <person name="Shivaramu S."/>
            <person name="Koblizek M."/>
            <person name="Engelhardt F."/>
            <person name="Kaftan D."/>
        </authorList>
    </citation>
    <scope>NUCLEOTIDE SEQUENCE [LARGE SCALE GENOMIC DNA]</scope>
    <source>
        <strain evidence="14 15">R-30</strain>
    </source>
</reference>
<evidence type="ECO:0000256" key="5">
    <source>
        <dbReference type="ARBA" id="ARBA00022692"/>
    </source>
</evidence>
<evidence type="ECO:0000256" key="6">
    <source>
        <dbReference type="ARBA" id="ARBA00022729"/>
    </source>
</evidence>
<keyword evidence="11" id="KW-0325">Glycoprotein</keyword>
<dbReference type="SMART" id="SM00191">
    <property type="entry name" value="Int_alpha"/>
    <property type="match status" value="7"/>
</dbReference>
<evidence type="ECO:0000256" key="2">
    <source>
        <dbReference type="ARBA" id="ARBA00004613"/>
    </source>
</evidence>
<dbReference type="InterPro" id="IPR050557">
    <property type="entry name" value="RTX_toxin/Mannuronan_C5-epim"/>
</dbReference>
<dbReference type="Pfam" id="PF01839">
    <property type="entry name" value="FG-GAP"/>
    <property type="match status" value="6"/>
</dbReference>
<evidence type="ECO:0000256" key="10">
    <source>
        <dbReference type="ARBA" id="ARBA00023157"/>
    </source>
</evidence>
<keyword evidence="7" id="KW-0677">Repeat</keyword>
<protein>
    <recommendedName>
        <fullName evidence="13">Integrin beta subunit VWA domain-containing protein</fullName>
    </recommendedName>
</protein>
<comment type="similarity">
    <text evidence="3">Belongs to the integrin beta chain family.</text>
</comment>
<dbReference type="Pfam" id="PF00362">
    <property type="entry name" value="Integrin_beta"/>
    <property type="match status" value="1"/>
</dbReference>
<dbReference type="InterPro" id="IPR013517">
    <property type="entry name" value="FG-GAP"/>
</dbReference>
<dbReference type="SUPFAM" id="SSF51120">
    <property type="entry name" value="beta-Roll"/>
    <property type="match status" value="12"/>
</dbReference>
<dbReference type="InterPro" id="IPR013519">
    <property type="entry name" value="Int_alpha_beta-p"/>
</dbReference>
<dbReference type="PRINTS" id="PR01186">
    <property type="entry name" value="INTEGRINB"/>
</dbReference>
<evidence type="ECO:0000313" key="15">
    <source>
        <dbReference type="Proteomes" id="UP001305521"/>
    </source>
</evidence>
<dbReference type="InterPro" id="IPR015812">
    <property type="entry name" value="Integrin_bsu"/>
</dbReference>
<keyword evidence="6" id="KW-0732">Signal</keyword>
<keyword evidence="4" id="KW-0964">Secreted</keyword>
<evidence type="ECO:0000256" key="7">
    <source>
        <dbReference type="ARBA" id="ARBA00022737"/>
    </source>
</evidence>
<feature type="region of interest" description="Disordered" evidence="12">
    <location>
        <begin position="1529"/>
        <end position="1556"/>
    </location>
</feature>
<feature type="region of interest" description="Disordered" evidence="12">
    <location>
        <begin position="1427"/>
        <end position="1460"/>
    </location>
</feature>